<gene>
    <name evidence="2" type="ORF">UCRPA7_1021</name>
</gene>
<dbReference type="HOGENOM" id="CLU_1939586_0_0_1"/>
<proteinExistence type="predicted"/>
<evidence type="ECO:0000313" key="2">
    <source>
        <dbReference type="EMBL" id="EOO03441.1"/>
    </source>
</evidence>
<dbReference type="AlphaFoldDB" id="R8BVM7"/>
<dbReference type="Proteomes" id="UP000014074">
    <property type="component" value="Unassembled WGS sequence"/>
</dbReference>
<dbReference type="RefSeq" id="XP_007911800.1">
    <property type="nucleotide sequence ID" value="XM_007913609.1"/>
</dbReference>
<dbReference type="OrthoDB" id="5231042at2759"/>
<accession>R8BVM7</accession>
<sequence length="130" mass="13896">MMEDLGLGRVEELPMEDNPSFRDVSRGGFDGGGSRGGFRGRGRGRGRGGNFGQVASESVRAVTTPNANEVANAWKAAINSNVFDDEDAAEVKGLDTLGGGNLHRMRIASENVTPVSFQPRPYKAIPSWLC</sequence>
<organism evidence="2 3">
    <name type="scientific">Phaeoacremonium minimum (strain UCR-PA7)</name>
    <name type="common">Esca disease fungus</name>
    <name type="synonym">Togninia minima</name>
    <dbReference type="NCBI Taxonomy" id="1286976"/>
    <lineage>
        <taxon>Eukaryota</taxon>
        <taxon>Fungi</taxon>
        <taxon>Dikarya</taxon>
        <taxon>Ascomycota</taxon>
        <taxon>Pezizomycotina</taxon>
        <taxon>Sordariomycetes</taxon>
        <taxon>Sordariomycetidae</taxon>
        <taxon>Togniniales</taxon>
        <taxon>Togniniaceae</taxon>
        <taxon>Phaeoacremonium</taxon>
    </lineage>
</organism>
<dbReference type="EMBL" id="KB932820">
    <property type="protein sequence ID" value="EOO03441.1"/>
    <property type="molecule type" value="Genomic_DNA"/>
</dbReference>
<evidence type="ECO:0000313" key="3">
    <source>
        <dbReference type="Proteomes" id="UP000014074"/>
    </source>
</evidence>
<name>R8BVM7_PHAM7</name>
<keyword evidence="3" id="KW-1185">Reference proteome</keyword>
<dbReference type="KEGG" id="tmn:UCRPA7_1021"/>
<feature type="region of interest" description="Disordered" evidence="1">
    <location>
        <begin position="1"/>
        <end position="52"/>
    </location>
</feature>
<protein>
    <submittedName>
        <fullName evidence="2">Uncharacterized protein</fullName>
    </submittedName>
</protein>
<evidence type="ECO:0000256" key="1">
    <source>
        <dbReference type="SAM" id="MobiDB-lite"/>
    </source>
</evidence>
<feature type="compositionally biased region" description="Gly residues" evidence="1">
    <location>
        <begin position="28"/>
        <end position="37"/>
    </location>
</feature>
<reference evidence="3" key="1">
    <citation type="journal article" date="2013" name="Genome Announc.">
        <title>Draft genome sequence of the ascomycete Phaeoacremonium aleophilum strain UCR-PA7, a causal agent of the esca disease complex in grapevines.</title>
        <authorList>
            <person name="Blanco-Ulate B."/>
            <person name="Rolshausen P."/>
            <person name="Cantu D."/>
        </authorList>
    </citation>
    <scope>NUCLEOTIDE SEQUENCE [LARGE SCALE GENOMIC DNA]</scope>
    <source>
        <strain evidence="3">UCR-PA7</strain>
    </source>
</reference>
<dbReference type="GeneID" id="19321131"/>